<dbReference type="HOGENOM" id="CLU_009665_19_3_1"/>
<dbReference type="GO" id="GO:0004497">
    <property type="term" value="F:monooxygenase activity"/>
    <property type="evidence" value="ECO:0007669"/>
    <property type="project" value="UniProtKB-KW"/>
</dbReference>
<evidence type="ECO:0000256" key="4">
    <source>
        <dbReference type="ARBA" id="ARBA00023002"/>
    </source>
</evidence>
<protein>
    <recommendedName>
        <fullName evidence="6">FAD-binding domain-containing protein</fullName>
    </recommendedName>
</protein>
<dbReference type="InterPro" id="IPR036188">
    <property type="entry name" value="FAD/NAD-bd_sf"/>
</dbReference>
<evidence type="ECO:0000256" key="2">
    <source>
        <dbReference type="ARBA" id="ARBA00022630"/>
    </source>
</evidence>
<dbReference type="Gene3D" id="3.50.50.60">
    <property type="entry name" value="FAD/NAD(P)-binding domain"/>
    <property type="match status" value="1"/>
</dbReference>
<evidence type="ECO:0000259" key="6">
    <source>
        <dbReference type="Pfam" id="PF01494"/>
    </source>
</evidence>
<accession>A0A0D1XDH2</accession>
<dbReference type="STRING" id="1016849.A0A0D1XDH2"/>
<dbReference type="PANTHER" id="PTHR13789:SF242">
    <property type="entry name" value="FAD-BINDING DOMAIN-CONTAINING PROTEIN"/>
    <property type="match status" value="1"/>
</dbReference>
<dbReference type="OrthoDB" id="16820at2759"/>
<dbReference type="Proteomes" id="UP000053599">
    <property type="component" value="Unassembled WGS sequence"/>
</dbReference>
<dbReference type="FunFam" id="3.50.50.60:FF:000115">
    <property type="entry name" value="Salicylate hydroxylase, putative"/>
    <property type="match status" value="1"/>
</dbReference>
<dbReference type="SUPFAM" id="SSF51905">
    <property type="entry name" value="FAD/NAD(P)-binding domain"/>
    <property type="match status" value="1"/>
</dbReference>
<name>A0A0D1XDH2_9EURO</name>
<evidence type="ECO:0000256" key="3">
    <source>
        <dbReference type="ARBA" id="ARBA00022827"/>
    </source>
</evidence>
<evidence type="ECO:0000256" key="5">
    <source>
        <dbReference type="ARBA" id="ARBA00023033"/>
    </source>
</evidence>
<dbReference type="InterPro" id="IPR002938">
    <property type="entry name" value="FAD-bd"/>
</dbReference>
<keyword evidence="5" id="KW-0503">Monooxygenase</keyword>
<evidence type="ECO:0000313" key="7">
    <source>
        <dbReference type="EMBL" id="KIV85946.1"/>
    </source>
</evidence>
<dbReference type="InterPro" id="IPR050493">
    <property type="entry name" value="FAD-dep_Monooxygenase_BioMet"/>
</dbReference>
<comment type="similarity">
    <text evidence="1">Belongs to the paxM FAD-dependent monooxygenase family.</text>
</comment>
<keyword evidence="2" id="KW-0285">Flavoprotein</keyword>
<keyword evidence="3" id="KW-0274">FAD</keyword>
<dbReference type="Pfam" id="PF01494">
    <property type="entry name" value="FAD_binding_3"/>
    <property type="match status" value="1"/>
</dbReference>
<dbReference type="AlphaFoldDB" id="A0A0D1XDH2"/>
<evidence type="ECO:0000313" key="8">
    <source>
        <dbReference type="Proteomes" id="UP000053599"/>
    </source>
</evidence>
<dbReference type="PRINTS" id="PR00420">
    <property type="entry name" value="RNGMNOXGNASE"/>
</dbReference>
<dbReference type="SUPFAM" id="SSF54373">
    <property type="entry name" value="FAD-linked reductases, C-terminal domain"/>
    <property type="match status" value="1"/>
</dbReference>
<keyword evidence="4" id="KW-0560">Oxidoreductase</keyword>
<evidence type="ECO:0000256" key="1">
    <source>
        <dbReference type="ARBA" id="ARBA00007992"/>
    </source>
</evidence>
<reference evidence="7 8" key="1">
    <citation type="submission" date="2015-01" db="EMBL/GenBank/DDBJ databases">
        <title>The Genome Sequence of Exophiala sideris CBS121828.</title>
        <authorList>
            <consortium name="The Broad Institute Genomics Platform"/>
            <person name="Cuomo C."/>
            <person name="de Hoog S."/>
            <person name="Gorbushina A."/>
            <person name="Stielow B."/>
            <person name="Teixiera M."/>
            <person name="Abouelleil A."/>
            <person name="Chapman S.B."/>
            <person name="Priest M."/>
            <person name="Young S.K."/>
            <person name="Wortman J."/>
            <person name="Nusbaum C."/>
            <person name="Birren B."/>
        </authorList>
    </citation>
    <scope>NUCLEOTIDE SEQUENCE [LARGE SCALE GENOMIC DNA]</scope>
    <source>
        <strain evidence="7 8">CBS 121828</strain>
    </source>
</reference>
<dbReference type="GO" id="GO:0071949">
    <property type="term" value="F:FAD binding"/>
    <property type="evidence" value="ECO:0007669"/>
    <property type="project" value="InterPro"/>
</dbReference>
<proteinExistence type="inferred from homology"/>
<gene>
    <name evidence="7" type="ORF">PV11_01594</name>
</gene>
<feature type="domain" description="FAD-binding" evidence="6">
    <location>
        <begin position="5"/>
        <end position="362"/>
    </location>
</feature>
<dbReference type="PANTHER" id="PTHR13789">
    <property type="entry name" value="MONOOXYGENASE"/>
    <property type="match status" value="1"/>
</dbReference>
<sequence length="454" mass="50330">MSGLDILIVGAGLGGLGAAIALRLAGHNVTVLESAQEIGEVGAGIQVLPNSSKVLQSWGIFDRIDPARLCTTDACNILDWKGKLISSMDFGPPAEKYGSPFYDLHRADLHKALFDRAVELDAQVHVNSAVTDVHFDTEQNVSFVTTKDGKVRQADLVVGADGLHSQCRKYILGKQDHPRRTGDMAYRLLLDGDEIRSDPDLSPILEDRAVTYWYGPGAHVVTYALRKTKLLNLVLLVPDDMPEDGPSTLKGEVDEMQNLFKDWDPRIVKLVAKCKSVLRWRLCIWDPIDTWVHPSGNMVLLGDSVHATLPYLASGAGMSFEDGAVLGLALTGIEKTSSIEEKRKALAVYESCRLKRTNAIVARGNVQQDLNHLDDGPERDARDEKMREFARLEEQHQQGKPIEWGNLKRGEDPLVWRTFGVGEWLLPYLPKEDVRQQWQKGATINAGTMETAHL</sequence>
<dbReference type="EMBL" id="KN846951">
    <property type="protein sequence ID" value="KIV85946.1"/>
    <property type="molecule type" value="Genomic_DNA"/>
</dbReference>
<organism evidence="7 8">
    <name type="scientific">Exophiala sideris</name>
    <dbReference type="NCBI Taxonomy" id="1016849"/>
    <lineage>
        <taxon>Eukaryota</taxon>
        <taxon>Fungi</taxon>
        <taxon>Dikarya</taxon>
        <taxon>Ascomycota</taxon>
        <taxon>Pezizomycotina</taxon>
        <taxon>Eurotiomycetes</taxon>
        <taxon>Chaetothyriomycetidae</taxon>
        <taxon>Chaetothyriales</taxon>
        <taxon>Herpotrichiellaceae</taxon>
        <taxon>Exophiala</taxon>
    </lineage>
</organism>